<protein>
    <submittedName>
        <fullName evidence="2">Uncharacterized protein</fullName>
    </submittedName>
</protein>
<evidence type="ECO:0000313" key="3">
    <source>
        <dbReference type="Proteomes" id="UP000580250"/>
    </source>
</evidence>
<sequence>MFTIILFYCFIAIIAMPNDIFKKEIAGKNCDFEKEDDENMRAYKIFSSFKDYENVETDNSWTEEFKQEFIKFTENSLEMAKRFLENFDFWNFEKKFCEIYKFVYFWIKNEKLLKNKFWIDILDLLKYLPKYVIFK</sequence>
<dbReference type="EMBL" id="CAJEWN010000474">
    <property type="protein sequence ID" value="CAD2183595.1"/>
    <property type="molecule type" value="Genomic_DNA"/>
</dbReference>
<comment type="caution">
    <text evidence="2">The sequence shown here is derived from an EMBL/GenBank/DDBJ whole genome shotgun (WGS) entry which is preliminary data.</text>
</comment>
<accession>A0A6V7W8Z5</accession>
<evidence type="ECO:0000313" key="2">
    <source>
        <dbReference type="EMBL" id="CAD2183595.1"/>
    </source>
</evidence>
<proteinExistence type="predicted"/>
<dbReference type="AlphaFoldDB" id="A0A6V7W8Z5"/>
<feature type="signal peptide" evidence="1">
    <location>
        <begin position="1"/>
        <end position="15"/>
    </location>
</feature>
<dbReference type="Proteomes" id="UP000580250">
    <property type="component" value="Unassembled WGS sequence"/>
</dbReference>
<feature type="chain" id="PRO_5028166143" evidence="1">
    <location>
        <begin position="16"/>
        <end position="135"/>
    </location>
</feature>
<gene>
    <name evidence="2" type="ORF">MENT_LOCUS35902</name>
</gene>
<reference evidence="2 3" key="1">
    <citation type="submission" date="2020-08" db="EMBL/GenBank/DDBJ databases">
        <authorList>
            <person name="Koutsovoulos G."/>
            <person name="Danchin GJ E."/>
        </authorList>
    </citation>
    <scope>NUCLEOTIDE SEQUENCE [LARGE SCALE GENOMIC DNA]</scope>
</reference>
<evidence type="ECO:0000256" key="1">
    <source>
        <dbReference type="SAM" id="SignalP"/>
    </source>
</evidence>
<keyword evidence="1" id="KW-0732">Signal</keyword>
<name>A0A6V7W8Z5_MELEN</name>
<organism evidence="2 3">
    <name type="scientific">Meloidogyne enterolobii</name>
    <name type="common">Root-knot nematode worm</name>
    <name type="synonym">Meloidogyne mayaguensis</name>
    <dbReference type="NCBI Taxonomy" id="390850"/>
    <lineage>
        <taxon>Eukaryota</taxon>
        <taxon>Metazoa</taxon>
        <taxon>Ecdysozoa</taxon>
        <taxon>Nematoda</taxon>
        <taxon>Chromadorea</taxon>
        <taxon>Rhabditida</taxon>
        <taxon>Tylenchina</taxon>
        <taxon>Tylenchomorpha</taxon>
        <taxon>Tylenchoidea</taxon>
        <taxon>Meloidogynidae</taxon>
        <taxon>Meloidogyninae</taxon>
        <taxon>Meloidogyne</taxon>
    </lineage>
</organism>